<gene>
    <name evidence="1" type="ORF">GCM10023323_10080</name>
</gene>
<reference evidence="2" key="1">
    <citation type="journal article" date="2019" name="Int. J. Syst. Evol. Microbiol.">
        <title>The Global Catalogue of Microorganisms (GCM) 10K type strain sequencing project: providing services to taxonomists for standard genome sequencing and annotation.</title>
        <authorList>
            <consortium name="The Broad Institute Genomics Platform"/>
            <consortium name="The Broad Institute Genome Sequencing Center for Infectious Disease"/>
            <person name="Wu L."/>
            <person name="Ma J."/>
        </authorList>
    </citation>
    <scope>NUCLEOTIDE SEQUENCE [LARGE SCALE GENOMIC DNA]</scope>
    <source>
        <strain evidence="2">JCM 18306</strain>
    </source>
</reference>
<accession>A0ABP9SWN3</accession>
<protein>
    <submittedName>
        <fullName evidence="1">Uncharacterized protein</fullName>
    </submittedName>
</protein>
<keyword evidence="2" id="KW-1185">Reference proteome</keyword>
<comment type="caution">
    <text evidence="1">The sequence shown here is derived from an EMBL/GenBank/DDBJ whole genome shotgun (WGS) entry which is preliminary data.</text>
</comment>
<sequence>MVAHMAAMLPGVRINVDPEPGPGRGAFQIGGERYRMDAGVTEYVLLARLTAGDRREARPAFLFCGQRAITNQAATRYLARHHEKLARKHGNNSFVLLLKVINSQAYGPDVVELVGDVTRAATSPLPAPAPTTRNSHRA</sequence>
<evidence type="ECO:0000313" key="1">
    <source>
        <dbReference type="EMBL" id="GAA5204914.1"/>
    </source>
</evidence>
<dbReference type="Proteomes" id="UP001499878">
    <property type="component" value="Unassembled WGS sequence"/>
</dbReference>
<dbReference type="EMBL" id="BAABJR010000002">
    <property type="protein sequence ID" value="GAA5204914.1"/>
    <property type="molecule type" value="Genomic_DNA"/>
</dbReference>
<proteinExistence type="predicted"/>
<evidence type="ECO:0000313" key="2">
    <source>
        <dbReference type="Proteomes" id="UP001499878"/>
    </source>
</evidence>
<organism evidence="1 2">
    <name type="scientific">Streptomyces thinghirensis</name>
    <dbReference type="NCBI Taxonomy" id="551547"/>
    <lineage>
        <taxon>Bacteria</taxon>
        <taxon>Bacillati</taxon>
        <taxon>Actinomycetota</taxon>
        <taxon>Actinomycetes</taxon>
        <taxon>Kitasatosporales</taxon>
        <taxon>Streptomycetaceae</taxon>
        <taxon>Streptomyces</taxon>
    </lineage>
</organism>
<name>A0ABP9SWN3_9ACTN</name>